<proteinExistence type="predicted"/>
<dbReference type="EMBL" id="OZ020106">
    <property type="protein sequence ID" value="CAK9258680.1"/>
    <property type="molecule type" value="Genomic_DNA"/>
</dbReference>
<sequence>MYYSVQRTGGDLETNVAHSCLESLLITRKQWVGVCGWQSSEHTKGLIPIYLPMLKCSFWLDSILEKKLISSNPSDMFDSCTAADSLSKGTIACMIYSCVLDYAFTRS</sequence>
<organism evidence="1 2">
    <name type="scientific">Sphagnum jensenii</name>
    <dbReference type="NCBI Taxonomy" id="128206"/>
    <lineage>
        <taxon>Eukaryota</taxon>
        <taxon>Viridiplantae</taxon>
        <taxon>Streptophyta</taxon>
        <taxon>Embryophyta</taxon>
        <taxon>Bryophyta</taxon>
        <taxon>Sphagnophytina</taxon>
        <taxon>Sphagnopsida</taxon>
        <taxon>Sphagnales</taxon>
        <taxon>Sphagnaceae</taxon>
        <taxon>Sphagnum</taxon>
    </lineage>
</organism>
<dbReference type="Proteomes" id="UP001497444">
    <property type="component" value="Chromosome 11"/>
</dbReference>
<reference evidence="1" key="1">
    <citation type="submission" date="2024-02" db="EMBL/GenBank/DDBJ databases">
        <authorList>
            <consortium name="ELIXIR-Norway"/>
            <consortium name="Elixir Norway"/>
        </authorList>
    </citation>
    <scope>NUCLEOTIDE SEQUENCE</scope>
</reference>
<name>A0ABP0VW13_9BRYO</name>
<protein>
    <submittedName>
        <fullName evidence="1">Uncharacterized protein</fullName>
    </submittedName>
</protein>
<evidence type="ECO:0000313" key="2">
    <source>
        <dbReference type="Proteomes" id="UP001497444"/>
    </source>
</evidence>
<gene>
    <name evidence="1" type="ORF">CSSPJE1EN1_LOCUS4158</name>
</gene>
<accession>A0ABP0VW13</accession>
<keyword evidence="2" id="KW-1185">Reference proteome</keyword>
<evidence type="ECO:0000313" key="1">
    <source>
        <dbReference type="EMBL" id="CAK9258680.1"/>
    </source>
</evidence>